<dbReference type="Gene3D" id="2.60.120.560">
    <property type="entry name" value="Exo-inulinase, domain 1"/>
    <property type="match status" value="1"/>
</dbReference>
<dbReference type="EMBL" id="JBHTHU010000022">
    <property type="protein sequence ID" value="MFD0752078.1"/>
    <property type="molecule type" value="Genomic_DNA"/>
</dbReference>
<organism evidence="3 4">
    <name type="scientific">Mucilaginibacter calamicampi</name>
    <dbReference type="NCBI Taxonomy" id="1302352"/>
    <lineage>
        <taxon>Bacteria</taxon>
        <taxon>Pseudomonadati</taxon>
        <taxon>Bacteroidota</taxon>
        <taxon>Sphingobacteriia</taxon>
        <taxon>Sphingobacteriales</taxon>
        <taxon>Sphingobacteriaceae</taxon>
        <taxon>Mucilaginibacter</taxon>
    </lineage>
</organism>
<reference evidence="4" key="1">
    <citation type="journal article" date="2019" name="Int. J. Syst. Evol. Microbiol.">
        <title>The Global Catalogue of Microorganisms (GCM) 10K type strain sequencing project: providing services to taxonomists for standard genome sequencing and annotation.</title>
        <authorList>
            <consortium name="The Broad Institute Genomics Platform"/>
            <consortium name="The Broad Institute Genome Sequencing Center for Infectious Disease"/>
            <person name="Wu L."/>
            <person name="Ma J."/>
        </authorList>
    </citation>
    <scope>NUCLEOTIDE SEQUENCE [LARGE SCALE GENOMIC DNA]</scope>
    <source>
        <strain evidence="4">CCUG 63418</strain>
    </source>
</reference>
<sequence>MKGSIRLIFCAFSLAANVSSASAQNNQLTKAEQKDGFTLLWDGKTSTGWKSGGSKTDFPTGWAMNDGVLSIMATTGYGTTGDIVTEKEYAAFIIKFDFKLTDGANSGLKYFVTRDEKSRSNIGLEYQVLDDEKHPDARAGKDGNRKLGSVYDLIPANKPVSAIKPIGEWNEAMVKVTPDNHVEHWLNGVKVLEYDRGSPAFKQLVAESKYKIYPGFGEAKEGHILLQDHGNTVSYRNLKIKELK</sequence>
<proteinExistence type="predicted"/>
<evidence type="ECO:0000259" key="2">
    <source>
        <dbReference type="Pfam" id="PF06439"/>
    </source>
</evidence>
<accession>A0ABW2Z030</accession>
<dbReference type="InterPro" id="IPR010496">
    <property type="entry name" value="AL/BT2_dom"/>
</dbReference>
<evidence type="ECO:0000256" key="1">
    <source>
        <dbReference type="SAM" id="SignalP"/>
    </source>
</evidence>
<protein>
    <submittedName>
        <fullName evidence="3">DUF1080 domain-containing protein</fullName>
    </submittedName>
</protein>
<feature type="domain" description="3-keto-alpha-glucoside-1,2-lyase/3-keto-2-hydroxy-glucal hydratase" evidence="2">
    <location>
        <begin position="36"/>
        <end position="241"/>
    </location>
</feature>
<evidence type="ECO:0000313" key="3">
    <source>
        <dbReference type="EMBL" id="MFD0752078.1"/>
    </source>
</evidence>
<dbReference type="Proteomes" id="UP001596958">
    <property type="component" value="Unassembled WGS sequence"/>
</dbReference>
<keyword evidence="4" id="KW-1185">Reference proteome</keyword>
<dbReference type="Pfam" id="PF06439">
    <property type="entry name" value="3keto-disac_hyd"/>
    <property type="match status" value="1"/>
</dbReference>
<evidence type="ECO:0000313" key="4">
    <source>
        <dbReference type="Proteomes" id="UP001596958"/>
    </source>
</evidence>
<name>A0ABW2Z030_9SPHI</name>
<comment type="caution">
    <text evidence="3">The sequence shown here is derived from an EMBL/GenBank/DDBJ whole genome shotgun (WGS) entry which is preliminary data.</text>
</comment>
<gene>
    <name evidence="3" type="ORF">ACFQZS_18125</name>
</gene>
<feature type="chain" id="PRO_5046596975" evidence="1">
    <location>
        <begin position="24"/>
        <end position="244"/>
    </location>
</feature>
<feature type="signal peptide" evidence="1">
    <location>
        <begin position="1"/>
        <end position="23"/>
    </location>
</feature>
<dbReference type="RefSeq" id="WP_377102415.1">
    <property type="nucleotide sequence ID" value="NZ_JBHTHU010000022.1"/>
</dbReference>
<keyword evidence="1" id="KW-0732">Signal</keyword>